<comment type="caution">
    <text evidence="3">The sequence shown here is derived from an EMBL/GenBank/DDBJ whole genome shotgun (WGS) entry which is preliminary data.</text>
</comment>
<evidence type="ECO:0000313" key="3">
    <source>
        <dbReference type="EMBL" id="KAJ9139311.1"/>
    </source>
</evidence>
<reference evidence="3" key="1">
    <citation type="submission" date="2022-07" db="EMBL/GenBank/DDBJ databases">
        <title>Fungi with potential for degradation of polypropylene.</title>
        <authorList>
            <person name="Gostincar C."/>
        </authorList>
    </citation>
    <scope>NUCLEOTIDE SEQUENCE</scope>
    <source>
        <strain evidence="3">EXF-13287</strain>
    </source>
</reference>
<evidence type="ECO:0000256" key="2">
    <source>
        <dbReference type="SAM" id="Phobius"/>
    </source>
</evidence>
<feature type="region of interest" description="Disordered" evidence="1">
    <location>
        <begin position="21"/>
        <end position="40"/>
    </location>
</feature>
<keyword evidence="4" id="KW-1185">Reference proteome</keyword>
<feature type="transmembrane region" description="Helical" evidence="2">
    <location>
        <begin position="247"/>
        <end position="267"/>
    </location>
</feature>
<keyword evidence="2" id="KW-0472">Membrane</keyword>
<gene>
    <name evidence="3" type="ORF">NKR19_g7471</name>
</gene>
<proteinExistence type="predicted"/>
<organism evidence="3 4">
    <name type="scientific">Coniochaeta hoffmannii</name>
    <dbReference type="NCBI Taxonomy" id="91930"/>
    <lineage>
        <taxon>Eukaryota</taxon>
        <taxon>Fungi</taxon>
        <taxon>Dikarya</taxon>
        <taxon>Ascomycota</taxon>
        <taxon>Pezizomycotina</taxon>
        <taxon>Sordariomycetes</taxon>
        <taxon>Sordariomycetidae</taxon>
        <taxon>Coniochaetales</taxon>
        <taxon>Coniochaetaceae</taxon>
        <taxon>Coniochaeta</taxon>
    </lineage>
</organism>
<evidence type="ECO:0000256" key="1">
    <source>
        <dbReference type="SAM" id="MobiDB-lite"/>
    </source>
</evidence>
<accession>A0AA38VD49</accession>
<dbReference type="Proteomes" id="UP001174691">
    <property type="component" value="Unassembled WGS sequence"/>
</dbReference>
<dbReference type="EMBL" id="JANBVN010000131">
    <property type="protein sequence ID" value="KAJ9139311.1"/>
    <property type="molecule type" value="Genomic_DNA"/>
</dbReference>
<feature type="region of interest" description="Disordered" evidence="1">
    <location>
        <begin position="108"/>
        <end position="178"/>
    </location>
</feature>
<feature type="compositionally biased region" description="Basic and acidic residues" evidence="1">
    <location>
        <begin position="135"/>
        <end position="178"/>
    </location>
</feature>
<dbReference type="AlphaFoldDB" id="A0AA38VD49"/>
<sequence>MSSTADRIANFTIVRIPYALPPAQDQDGEDRGEAREGTLSVAFDESFTNEPDDVNLMVLRRESGGLSVRQNKALAAVRPGADNVLELPRALLGRGHLSYQLGDRVPRRMEVLGNGEEEGRDEGRDAGVENEEGPTEEKHIGEGLSEEGHNRGLRLEPGRGSERGQEQPQEHGQDQRVQAKDGIQVVRQQQLGQWADRAFRFAGMALTNEESEQASIWRGAVTRFLLLVLLVWLAPRVLASMPDEVQTNLMMIFVAFVGYMFVVFGFGF</sequence>
<feature type="transmembrane region" description="Helical" evidence="2">
    <location>
        <begin position="216"/>
        <end position="235"/>
    </location>
</feature>
<keyword evidence="2" id="KW-0812">Transmembrane</keyword>
<evidence type="ECO:0000313" key="4">
    <source>
        <dbReference type="Proteomes" id="UP001174691"/>
    </source>
</evidence>
<name>A0AA38VD49_9PEZI</name>
<keyword evidence="2" id="KW-1133">Transmembrane helix</keyword>
<protein>
    <submittedName>
        <fullName evidence="3">Uncharacterized protein</fullName>
    </submittedName>
</protein>